<dbReference type="SUPFAM" id="SSF51569">
    <property type="entry name" value="Aldolase"/>
    <property type="match status" value="1"/>
</dbReference>
<gene>
    <name evidence="1" type="ORF">KI810_06900</name>
</gene>
<name>A0ABS5SBN4_9BACT</name>
<proteinExistence type="predicted"/>
<dbReference type="Gene3D" id="3.20.20.70">
    <property type="entry name" value="Aldolase class I"/>
    <property type="match status" value="1"/>
</dbReference>
<organism evidence="1 2">
    <name type="scientific">Geomobilimonas luticola</name>
    <dbReference type="NCBI Taxonomy" id="1114878"/>
    <lineage>
        <taxon>Bacteria</taxon>
        <taxon>Pseudomonadati</taxon>
        <taxon>Thermodesulfobacteriota</taxon>
        <taxon>Desulfuromonadia</taxon>
        <taxon>Geobacterales</taxon>
        <taxon>Geobacteraceae</taxon>
        <taxon>Geomobilimonas</taxon>
    </lineage>
</organism>
<dbReference type="PANTHER" id="PTHR30304">
    <property type="entry name" value="D-TAGATOSE-1,6-BISPHOSPHATE ALDOLASE"/>
    <property type="match status" value="1"/>
</dbReference>
<comment type="caution">
    <text evidence="1">The sequence shown here is derived from an EMBL/GenBank/DDBJ whole genome shotgun (WGS) entry which is preliminary data.</text>
</comment>
<dbReference type="Proteomes" id="UP000756860">
    <property type="component" value="Unassembled WGS sequence"/>
</dbReference>
<dbReference type="RefSeq" id="WP_214174775.1">
    <property type="nucleotide sequence ID" value="NZ_JAHCVK010000002.1"/>
</dbReference>
<dbReference type="InterPro" id="IPR000771">
    <property type="entry name" value="FBA_II"/>
</dbReference>
<dbReference type="InterPro" id="IPR050246">
    <property type="entry name" value="Class_II_FBP_aldolase"/>
</dbReference>
<dbReference type="EC" id="4.1.2.13" evidence="1"/>
<accession>A0ABS5SBN4</accession>
<dbReference type="EMBL" id="JAHCVK010000002">
    <property type="protein sequence ID" value="MBT0652777.1"/>
    <property type="molecule type" value="Genomic_DNA"/>
</dbReference>
<dbReference type="InterPro" id="IPR013785">
    <property type="entry name" value="Aldolase_TIM"/>
</dbReference>
<dbReference type="Pfam" id="PF01116">
    <property type="entry name" value="F_bP_aldolase"/>
    <property type="match status" value="1"/>
</dbReference>
<dbReference type="PANTHER" id="PTHR30304:SF0">
    <property type="entry name" value="D-TAGATOSE-1,6-BISPHOSPHATE ALDOLASE SUBUNIT GATY-RELATED"/>
    <property type="match status" value="1"/>
</dbReference>
<reference evidence="1 2" key="1">
    <citation type="submission" date="2021-05" db="EMBL/GenBank/DDBJ databases">
        <title>The draft genome of Geobacter luticola JCM 17780.</title>
        <authorList>
            <person name="Xu Z."/>
            <person name="Masuda Y."/>
            <person name="Itoh H."/>
            <person name="Senoo K."/>
        </authorList>
    </citation>
    <scope>NUCLEOTIDE SEQUENCE [LARGE SCALE GENOMIC DNA]</scope>
    <source>
        <strain evidence="1 2">JCM 17780</strain>
    </source>
</reference>
<dbReference type="GO" id="GO:0004332">
    <property type="term" value="F:fructose-bisphosphate aldolase activity"/>
    <property type="evidence" value="ECO:0007669"/>
    <property type="project" value="UniProtKB-EC"/>
</dbReference>
<protein>
    <submittedName>
        <fullName evidence="1">Class II fructose-bisphosphate aldolase</fullName>
        <ecNumber evidence="1">4.1.2.13</ecNumber>
    </submittedName>
</protein>
<evidence type="ECO:0000313" key="1">
    <source>
        <dbReference type="EMBL" id="MBT0652777.1"/>
    </source>
</evidence>
<keyword evidence="2" id="KW-1185">Reference proteome</keyword>
<sequence>MTNRLLERVPDTIRKKLGTQSGVCLLNGREVFAALAGEEQIIMACNARIKHVIPGILRAAEELDAVVAFELTRTEGGVDGGYTGQTPELYFATVTEYAEQCGFTKPFLIHGDHITVKTTDVAEFAESERLLTAQIAAGFTSFAIDASFNSLAANIDIVSRLARPVCEAGFGLEVELGEVRPVGSESNLTTVEEAREFLAALAARGVRPQLLAIDNGSKTGNYLDGQMVSIDLERTRAIYDVAVAAGLAGLVQHGITGTPLRIVGKLAEYGVRKGNIGTLWQNVAHAGLPLDLMDAMRHWARENRQDIKYATRVFKAEIDAIPEENARQIQEMAYREAKEFITAFRSVGSAGKLGRLLGSGQCGS</sequence>
<evidence type="ECO:0000313" key="2">
    <source>
        <dbReference type="Proteomes" id="UP000756860"/>
    </source>
</evidence>
<keyword evidence="1" id="KW-0456">Lyase</keyword>